<sequence length="71" mass="7258">MFTREFWKKATERAAKSAAQAAVLVIGADQVNAFAANWADVAGFALGGAVLSYLTSVITAGVGPDDDPSAV</sequence>
<organism evidence="1 2">
    <name type="scientific">Nocardioides aquiterrae</name>
    <dbReference type="NCBI Taxonomy" id="203799"/>
    <lineage>
        <taxon>Bacteria</taxon>
        <taxon>Bacillati</taxon>
        <taxon>Actinomycetota</taxon>
        <taxon>Actinomycetes</taxon>
        <taxon>Propionibacteriales</taxon>
        <taxon>Nocardioidaceae</taxon>
        <taxon>Nocardioides</taxon>
    </lineage>
</organism>
<proteinExistence type="predicted"/>
<accession>A0ABN1UCZ1</accession>
<evidence type="ECO:0008006" key="3">
    <source>
        <dbReference type="Google" id="ProtNLM"/>
    </source>
</evidence>
<dbReference type="EMBL" id="BAAAJE010000006">
    <property type="protein sequence ID" value="GAA1138234.1"/>
    <property type="molecule type" value="Genomic_DNA"/>
</dbReference>
<dbReference type="InterPro" id="IPR020109">
    <property type="entry name" value="Holin_r1t"/>
</dbReference>
<protein>
    <recommendedName>
        <fullName evidence="3">Holin</fullName>
    </recommendedName>
</protein>
<name>A0ABN1UCZ1_9ACTN</name>
<comment type="caution">
    <text evidence="1">The sequence shown here is derived from an EMBL/GenBank/DDBJ whole genome shotgun (WGS) entry which is preliminary data.</text>
</comment>
<dbReference type="RefSeq" id="WP_343907121.1">
    <property type="nucleotide sequence ID" value="NZ_BAAAJE010000006.1"/>
</dbReference>
<evidence type="ECO:0000313" key="2">
    <source>
        <dbReference type="Proteomes" id="UP001499979"/>
    </source>
</evidence>
<gene>
    <name evidence="1" type="ORF">GCM10009606_17570</name>
</gene>
<dbReference type="Proteomes" id="UP001499979">
    <property type="component" value="Unassembled WGS sequence"/>
</dbReference>
<dbReference type="Pfam" id="PF16945">
    <property type="entry name" value="Phage_r1t_holin"/>
    <property type="match status" value="1"/>
</dbReference>
<reference evidence="1 2" key="1">
    <citation type="journal article" date="2019" name="Int. J. Syst. Evol. Microbiol.">
        <title>The Global Catalogue of Microorganisms (GCM) 10K type strain sequencing project: providing services to taxonomists for standard genome sequencing and annotation.</title>
        <authorList>
            <consortium name="The Broad Institute Genomics Platform"/>
            <consortium name="The Broad Institute Genome Sequencing Center for Infectious Disease"/>
            <person name="Wu L."/>
            <person name="Ma J."/>
        </authorList>
    </citation>
    <scope>NUCLEOTIDE SEQUENCE [LARGE SCALE GENOMIC DNA]</scope>
    <source>
        <strain evidence="1 2">JCM 11813</strain>
    </source>
</reference>
<evidence type="ECO:0000313" key="1">
    <source>
        <dbReference type="EMBL" id="GAA1138234.1"/>
    </source>
</evidence>
<keyword evidence="2" id="KW-1185">Reference proteome</keyword>